<feature type="chain" id="PRO_5046888263" evidence="2">
    <location>
        <begin position="27"/>
        <end position="425"/>
    </location>
</feature>
<keyword evidence="2" id="KW-0732">Signal</keyword>
<dbReference type="EMBL" id="CAXLJM020000019">
    <property type="protein sequence ID" value="CAL8085939.1"/>
    <property type="molecule type" value="Genomic_DNA"/>
</dbReference>
<dbReference type="Proteomes" id="UP001642540">
    <property type="component" value="Unassembled WGS sequence"/>
</dbReference>
<evidence type="ECO:0000313" key="4">
    <source>
        <dbReference type="Proteomes" id="UP001642540"/>
    </source>
</evidence>
<accession>A0ABP1Q1J4</accession>
<evidence type="ECO:0000313" key="3">
    <source>
        <dbReference type="EMBL" id="CAL8085939.1"/>
    </source>
</evidence>
<organism evidence="3 4">
    <name type="scientific">Orchesella dallaii</name>
    <dbReference type="NCBI Taxonomy" id="48710"/>
    <lineage>
        <taxon>Eukaryota</taxon>
        <taxon>Metazoa</taxon>
        <taxon>Ecdysozoa</taxon>
        <taxon>Arthropoda</taxon>
        <taxon>Hexapoda</taxon>
        <taxon>Collembola</taxon>
        <taxon>Entomobryomorpha</taxon>
        <taxon>Entomobryoidea</taxon>
        <taxon>Orchesellidae</taxon>
        <taxon>Orchesellinae</taxon>
        <taxon>Orchesella</taxon>
    </lineage>
</organism>
<sequence>MKVLAWMPTAYILFVLLFLRFLPSKGETVGPNITAPDNGKITFDGTPGDNLATGFATLSTNLENPSVTDLNGSPEELCGQLPEREPPDLVVIMKKETGGGKGLEEEPNFELGKDGEANKVGDEDGLTIICTADYPVYIEFQVNDGYFTYFFNAEEKQCKCEPEVCNPCFQLGIRFPVKIWNSLKKTELAFTCRSISGRAVMQKKAVMTRSANSTHHMEILTISTEELDTTLPETMPTNSNGCASIRIGNCQLLNHGDHGFLREVSEKIPACKDRHNMEKGIKPCLMAVNHLVQLTGINDNSFGNTNPSPFLDMDILEKMICNFGSRSLYNESTEKNGYTCDFGGGKNQTKTEETSPCCSDCVAGLLIFSFLIMLPMCWVIFLRPFCCTEDYTLPTTLRMDLADDDVARASSMHVKWKVRRIVLVR</sequence>
<protein>
    <submittedName>
        <fullName evidence="3">Uncharacterized protein</fullName>
    </submittedName>
</protein>
<reference evidence="3 4" key="1">
    <citation type="submission" date="2024-08" db="EMBL/GenBank/DDBJ databases">
        <authorList>
            <person name="Cucini C."/>
            <person name="Frati F."/>
        </authorList>
    </citation>
    <scope>NUCLEOTIDE SEQUENCE [LARGE SCALE GENOMIC DNA]</scope>
</reference>
<proteinExistence type="predicted"/>
<evidence type="ECO:0000256" key="2">
    <source>
        <dbReference type="SAM" id="SignalP"/>
    </source>
</evidence>
<keyword evidence="4" id="KW-1185">Reference proteome</keyword>
<feature type="transmembrane region" description="Helical" evidence="1">
    <location>
        <begin position="362"/>
        <end position="382"/>
    </location>
</feature>
<keyword evidence="1" id="KW-0812">Transmembrane</keyword>
<name>A0ABP1Q1J4_9HEXA</name>
<keyword evidence="1" id="KW-1133">Transmembrane helix</keyword>
<feature type="signal peptide" evidence="2">
    <location>
        <begin position="1"/>
        <end position="26"/>
    </location>
</feature>
<gene>
    <name evidence="3" type="ORF">ODALV1_LOCUS6280</name>
</gene>
<keyword evidence="1" id="KW-0472">Membrane</keyword>
<evidence type="ECO:0000256" key="1">
    <source>
        <dbReference type="SAM" id="Phobius"/>
    </source>
</evidence>
<comment type="caution">
    <text evidence="3">The sequence shown here is derived from an EMBL/GenBank/DDBJ whole genome shotgun (WGS) entry which is preliminary data.</text>
</comment>